<dbReference type="OrthoDB" id="9787650at2"/>
<organism evidence="10 11">
    <name type="scientific">Fluviibacter phosphoraccumulans</name>
    <dbReference type="NCBI Taxonomy" id="1751046"/>
    <lineage>
        <taxon>Bacteria</taxon>
        <taxon>Pseudomonadati</taxon>
        <taxon>Pseudomonadota</taxon>
        <taxon>Betaproteobacteria</taxon>
        <taxon>Rhodocyclales</taxon>
        <taxon>Fluviibacteraceae</taxon>
        <taxon>Fluviibacter</taxon>
    </lineage>
</organism>
<dbReference type="SUPFAM" id="SSF69618">
    <property type="entry name" value="HemD-like"/>
    <property type="match status" value="1"/>
</dbReference>
<dbReference type="PANTHER" id="PTHR38042">
    <property type="entry name" value="UROPORPHYRINOGEN-III SYNTHASE, CHLOROPLASTIC"/>
    <property type="match status" value="1"/>
</dbReference>
<dbReference type="RefSeq" id="WP_162049278.1">
    <property type="nucleotide sequence ID" value="NZ_AP019011.1"/>
</dbReference>
<comment type="function">
    <text evidence="6 9">Catalyzes cyclization of the linear tetrapyrrole, hydroxymethylbilane, to the macrocyclic uroporphyrinogen III.</text>
</comment>
<dbReference type="UniPathway" id="UPA00251">
    <property type="reaction ID" value="UER00320"/>
</dbReference>
<evidence type="ECO:0000256" key="3">
    <source>
        <dbReference type="ARBA" id="ARBA00013109"/>
    </source>
</evidence>
<keyword evidence="11" id="KW-1185">Reference proteome</keyword>
<keyword evidence="10" id="KW-0808">Transferase</keyword>
<dbReference type="InterPro" id="IPR039793">
    <property type="entry name" value="UROS/Hem4"/>
</dbReference>
<dbReference type="PANTHER" id="PTHR38042:SF1">
    <property type="entry name" value="UROPORPHYRINOGEN-III SYNTHASE, CHLOROPLASTIC"/>
    <property type="match status" value="1"/>
</dbReference>
<dbReference type="Proteomes" id="UP000463961">
    <property type="component" value="Chromosome"/>
</dbReference>
<dbReference type="GO" id="GO:0032259">
    <property type="term" value="P:methylation"/>
    <property type="evidence" value="ECO:0007669"/>
    <property type="project" value="UniProtKB-KW"/>
</dbReference>
<sequence length="272" mass="28886">MPQPLTGPLVGQHILVTRPAGQAASLIAGIEQLGGRATHIPFLAINPVADLRALEAIRRRLTSYQACLFISANAVQSAWPTLTAQQPWPEPLTAAVVGPGTAQVLRGLGVSRVVLPEARYDSEGLLALPFFAPDQCQGRAFALIRGEGGRDLIARTLQERGAQVDEASAYERSLHPDAIHSVQQLVCQDMPSAMLVTSSESLQRLLIAAPADLVRAIQQLPVIAPHERIAQAARASGFAQAFVSAGGDEGILKFMQTYNGSSFTDAPGMDVL</sequence>
<keyword evidence="4 9" id="KW-0456">Lyase</keyword>
<evidence type="ECO:0000256" key="4">
    <source>
        <dbReference type="ARBA" id="ARBA00023239"/>
    </source>
</evidence>
<evidence type="ECO:0000256" key="7">
    <source>
        <dbReference type="ARBA" id="ARBA00040167"/>
    </source>
</evidence>
<evidence type="ECO:0000256" key="6">
    <source>
        <dbReference type="ARBA" id="ARBA00037589"/>
    </source>
</evidence>
<dbReference type="Gene3D" id="3.40.50.10090">
    <property type="match status" value="2"/>
</dbReference>
<comment type="catalytic activity">
    <reaction evidence="8 9">
        <text>hydroxymethylbilane = uroporphyrinogen III + H2O</text>
        <dbReference type="Rhea" id="RHEA:18965"/>
        <dbReference type="ChEBI" id="CHEBI:15377"/>
        <dbReference type="ChEBI" id="CHEBI:57308"/>
        <dbReference type="ChEBI" id="CHEBI:57845"/>
        <dbReference type="EC" id="4.2.1.75"/>
    </reaction>
</comment>
<evidence type="ECO:0000313" key="10">
    <source>
        <dbReference type="EMBL" id="BBU67744.1"/>
    </source>
</evidence>
<evidence type="ECO:0000256" key="2">
    <source>
        <dbReference type="ARBA" id="ARBA00008133"/>
    </source>
</evidence>
<proteinExistence type="inferred from homology"/>
<evidence type="ECO:0000256" key="9">
    <source>
        <dbReference type="RuleBase" id="RU366031"/>
    </source>
</evidence>
<evidence type="ECO:0000256" key="8">
    <source>
        <dbReference type="ARBA" id="ARBA00048617"/>
    </source>
</evidence>
<evidence type="ECO:0000313" key="11">
    <source>
        <dbReference type="Proteomes" id="UP000463961"/>
    </source>
</evidence>
<dbReference type="EMBL" id="AP022345">
    <property type="protein sequence ID" value="BBU67744.1"/>
    <property type="molecule type" value="Genomic_DNA"/>
</dbReference>
<name>A0A679HVG5_9RHOO</name>
<reference evidence="11" key="1">
    <citation type="submission" date="2020-01" db="EMBL/GenBank/DDBJ databases">
        <title>Phosphoaccumulans saitamaens gen. nov., sp. nov., a polyphosphate accumulating bacterium isolated from surface river water.</title>
        <authorList>
            <person name="Watanabe K."/>
            <person name="Suda W."/>
        </authorList>
    </citation>
    <scope>NUCLEOTIDE SEQUENCE [LARGE SCALE GENOMIC DNA]</scope>
    <source>
        <strain evidence="11">ICHIAU1</strain>
    </source>
</reference>
<keyword evidence="10" id="KW-0489">Methyltransferase</keyword>
<evidence type="ECO:0000256" key="5">
    <source>
        <dbReference type="ARBA" id="ARBA00023244"/>
    </source>
</evidence>
<dbReference type="GO" id="GO:0006782">
    <property type="term" value="P:protoporphyrinogen IX biosynthetic process"/>
    <property type="evidence" value="ECO:0007669"/>
    <property type="project" value="UniProtKB-UniRule"/>
</dbReference>
<dbReference type="InterPro" id="IPR036108">
    <property type="entry name" value="4pyrrol_syn_uPrphyn_synt_sf"/>
</dbReference>
<dbReference type="GO" id="GO:0006780">
    <property type="term" value="P:uroporphyrinogen III biosynthetic process"/>
    <property type="evidence" value="ECO:0007669"/>
    <property type="project" value="UniProtKB-UniRule"/>
</dbReference>
<evidence type="ECO:0000256" key="1">
    <source>
        <dbReference type="ARBA" id="ARBA00004772"/>
    </source>
</evidence>
<dbReference type="CDD" id="cd06578">
    <property type="entry name" value="HemD"/>
    <property type="match status" value="1"/>
</dbReference>
<protein>
    <recommendedName>
        <fullName evidence="7 9">Uroporphyrinogen-III synthase</fullName>
        <ecNumber evidence="3 9">4.2.1.75</ecNumber>
    </recommendedName>
</protein>
<dbReference type="EC" id="4.2.1.75" evidence="3 9"/>
<comment type="similarity">
    <text evidence="2 9">Belongs to the uroporphyrinogen-III synthase family.</text>
</comment>
<gene>
    <name evidence="10" type="primary">hemD</name>
    <name evidence="10" type="ORF">ICHIAU1_00270</name>
</gene>
<keyword evidence="5 9" id="KW-0627">Porphyrin biosynthesis</keyword>
<dbReference type="InterPro" id="IPR003754">
    <property type="entry name" value="4pyrrol_synth_uPrphyn_synth"/>
</dbReference>
<dbReference type="AlphaFoldDB" id="A0A679HVG5"/>
<dbReference type="Pfam" id="PF02602">
    <property type="entry name" value="HEM4"/>
    <property type="match status" value="1"/>
</dbReference>
<dbReference type="GO" id="GO:0008168">
    <property type="term" value="F:methyltransferase activity"/>
    <property type="evidence" value="ECO:0007669"/>
    <property type="project" value="UniProtKB-KW"/>
</dbReference>
<comment type="pathway">
    <text evidence="1 9">Porphyrin-containing compound metabolism; protoporphyrin-IX biosynthesis; coproporphyrinogen-III from 5-aminolevulinate: step 3/4.</text>
</comment>
<accession>A0A679HVG5</accession>
<dbReference type="GO" id="GO:0004852">
    <property type="term" value="F:uroporphyrinogen-III synthase activity"/>
    <property type="evidence" value="ECO:0007669"/>
    <property type="project" value="UniProtKB-UniRule"/>
</dbReference>